<gene>
    <name evidence="1" type="ORF">LMG28138_04608</name>
</gene>
<name>A0A6S7BG32_9BURK</name>
<dbReference type="Gene3D" id="3.30.300.130">
    <property type="entry name" value="Fe-S cluster assembly (FSCA)"/>
    <property type="match status" value="1"/>
</dbReference>
<keyword evidence="2" id="KW-1185">Reference proteome</keyword>
<dbReference type="RefSeq" id="WP_175107245.1">
    <property type="nucleotide sequence ID" value="NZ_CADIKM010000032.1"/>
</dbReference>
<proteinExistence type="predicted"/>
<dbReference type="EMBL" id="CADIKM010000032">
    <property type="protein sequence ID" value="CAB3799197.1"/>
    <property type="molecule type" value="Genomic_DNA"/>
</dbReference>
<organism evidence="1 2">
    <name type="scientific">Pararobbsia alpina</name>
    <dbReference type="NCBI Taxonomy" id="621374"/>
    <lineage>
        <taxon>Bacteria</taxon>
        <taxon>Pseudomonadati</taxon>
        <taxon>Pseudomonadota</taxon>
        <taxon>Betaproteobacteria</taxon>
        <taxon>Burkholderiales</taxon>
        <taxon>Burkholderiaceae</taxon>
        <taxon>Pararobbsia</taxon>
    </lineage>
</organism>
<accession>A0A6S7BG32</accession>
<dbReference type="AlphaFoldDB" id="A0A6S7BG32"/>
<dbReference type="Proteomes" id="UP000494115">
    <property type="component" value="Unassembled WGS sequence"/>
</dbReference>
<evidence type="ECO:0000313" key="2">
    <source>
        <dbReference type="Proteomes" id="UP000494115"/>
    </source>
</evidence>
<evidence type="ECO:0000313" key="1">
    <source>
        <dbReference type="EMBL" id="CAB3799197.1"/>
    </source>
</evidence>
<dbReference type="InterPro" id="IPR034904">
    <property type="entry name" value="FSCA_dom_sf"/>
</dbReference>
<protein>
    <submittedName>
        <fullName evidence="1">Uncharacterized protein</fullName>
    </submittedName>
</protein>
<reference evidence="1 2" key="1">
    <citation type="submission" date="2020-04" db="EMBL/GenBank/DDBJ databases">
        <authorList>
            <person name="De Canck E."/>
        </authorList>
    </citation>
    <scope>NUCLEOTIDE SEQUENCE [LARGE SCALE GENOMIC DNA]</scope>
    <source>
        <strain evidence="1 2">LMG 28138</strain>
    </source>
</reference>
<sequence>MSDARVLEEQQRRIDELIAALTALEDTRGRDIAQALLQVVLELHAGGLARLAEIVTEVDGADGPIVQRLMQDKQVTALLLLHGLHPQDLADRVRHAVEGLHASLGAYGLRIELINAREDAVRVRLSGVLTGKHATPAQVQGDIERTIFEHAPDVARVEIDGMPDVNVHELRFVATPLP</sequence>